<proteinExistence type="predicted"/>
<evidence type="ECO:0000256" key="1">
    <source>
        <dbReference type="SAM" id="Coils"/>
    </source>
</evidence>
<keyword evidence="4" id="KW-1185">Reference proteome</keyword>
<dbReference type="InterPro" id="IPR038729">
    <property type="entry name" value="Rad50/SbcC_AAA"/>
</dbReference>
<dbReference type="GO" id="GO:0006302">
    <property type="term" value="P:double-strand break repair"/>
    <property type="evidence" value="ECO:0007669"/>
    <property type="project" value="InterPro"/>
</dbReference>
<dbReference type="OrthoDB" id="9795626at2"/>
<dbReference type="HOGENOM" id="CLU_004785_1_0_6"/>
<feature type="domain" description="Rad50/SbcC-type AAA" evidence="2">
    <location>
        <begin position="5"/>
        <end position="238"/>
    </location>
</feature>
<dbReference type="InterPro" id="IPR027417">
    <property type="entry name" value="P-loop_NTPase"/>
</dbReference>
<dbReference type="STRING" id="318161.Sden_2505"/>
<keyword evidence="1" id="KW-0175">Coiled coil</keyword>
<dbReference type="Gene3D" id="3.40.50.300">
    <property type="entry name" value="P-loop containing nucleotide triphosphate hydrolases"/>
    <property type="match status" value="2"/>
</dbReference>
<evidence type="ECO:0000259" key="2">
    <source>
        <dbReference type="Pfam" id="PF13476"/>
    </source>
</evidence>
<name>Q12L91_SHEDO</name>
<feature type="coiled-coil region" evidence="1">
    <location>
        <begin position="387"/>
        <end position="414"/>
    </location>
</feature>
<dbReference type="eggNOG" id="COG0419">
    <property type="taxonomic scope" value="Bacteria"/>
</dbReference>
<dbReference type="Proteomes" id="UP000001982">
    <property type="component" value="Chromosome"/>
</dbReference>
<protein>
    <submittedName>
        <fullName evidence="3">SMC protein-like protein</fullName>
    </submittedName>
</protein>
<organism evidence="3 4">
    <name type="scientific">Shewanella denitrificans (strain OS217 / ATCC BAA-1090 / DSM 15013)</name>
    <dbReference type="NCBI Taxonomy" id="318161"/>
    <lineage>
        <taxon>Bacteria</taxon>
        <taxon>Pseudomonadati</taxon>
        <taxon>Pseudomonadota</taxon>
        <taxon>Gammaproteobacteria</taxon>
        <taxon>Alteromonadales</taxon>
        <taxon>Shewanellaceae</taxon>
        <taxon>Shewanella</taxon>
    </lineage>
</organism>
<reference evidence="3 4" key="1">
    <citation type="submission" date="2006-03" db="EMBL/GenBank/DDBJ databases">
        <title>Complete sequence of Shewanella denitrificans OS217.</title>
        <authorList>
            <consortium name="US DOE Joint Genome Institute"/>
            <person name="Copeland A."/>
            <person name="Lucas S."/>
            <person name="Lapidus A."/>
            <person name="Barry K."/>
            <person name="Detter J.C."/>
            <person name="Glavina del Rio T."/>
            <person name="Hammon N."/>
            <person name="Israni S."/>
            <person name="Dalin E."/>
            <person name="Tice H."/>
            <person name="Pitluck S."/>
            <person name="Brettin T."/>
            <person name="Bruce D."/>
            <person name="Han C."/>
            <person name="Tapia R."/>
            <person name="Gilna P."/>
            <person name="Kiss H."/>
            <person name="Schmutz J."/>
            <person name="Larimer F."/>
            <person name="Land M."/>
            <person name="Hauser L."/>
            <person name="Kyrpides N."/>
            <person name="Lykidis A."/>
            <person name="Richardson P."/>
        </authorList>
    </citation>
    <scope>NUCLEOTIDE SEQUENCE [LARGE SCALE GENOMIC DNA]</scope>
    <source>
        <strain evidence="4">OS217 / ATCC BAA-1090 / DSM 15013</strain>
    </source>
</reference>
<feature type="coiled-coil region" evidence="1">
    <location>
        <begin position="878"/>
        <end position="932"/>
    </location>
</feature>
<feature type="coiled-coil region" evidence="1">
    <location>
        <begin position="1007"/>
        <end position="1068"/>
    </location>
</feature>
<dbReference type="Pfam" id="PF13476">
    <property type="entry name" value="AAA_23"/>
    <property type="match status" value="1"/>
</dbReference>
<accession>Q12L91</accession>
<dbReference type="GO" id="GO:0016887">
    <property type="term" value="F:ATP hydrolysis activity"/>
    <property type="evidence" value="ECO:0007669"/>
    <property type="project" value="InterPro"/>
</dbReference>
<dbReference type="SUPFAM" id="SSF52540">
    <property type="entry name" value="P-loop containing nucleoside triphosphate hydrolases"/>
    <property type="match status" value="2"/>
</dbReference>
<sequence>MKILSLRFKNINSLKDEWKIDFTLSPFKENGLFAITGPTGSGKTTILDAICLALYHRTPRLSVISKSTNELMTRGTGSALAEVEFEVKGKAYRAFWSQRRSRDLADGNLQDAQVELAELESGVILASQIKQKTELVESITGLDFARFTRSMLLSQGDFAAFLNASANERAELLEELTGTEIYSLISERVHLEFGEQKHRLNLLKVQLDSVKLLSAEEREAKLASALALKETLAQKQQQLLALVDCLTWCDAMQAQTQLVEQSEQGLQAAEEAIRDEKNQLQRLADSEPAQGLAPLFERKQQLSQQHQALDKQVAELGQQLVSAQQTLKELSEQQSAAATALIVEKQAQQALHHLIDTQVQPLEQKLAQSRFKLTQCQQALDKSRTTEDELNHELSAVQARKQDLTLEIKELSTLLSQYPQGQALGEQLSGWKTQVAQLIELEQQRGELDIQQRQLQQSSTLCKQNLETNQQQLTQAQQVQINASHLLAATTAQINELLSGREIHQLQQEYQQCLDSQHGRSELAKTFEQYRKLYATWLELTQKAADDALQTIELTSELAKVRLQWRDKNQQVKDVTGLLSQEKHISSLDAERAKLQPGEPCALCGSIEHPLVSEYQGINVSDTEQRQQKLLQELEQLKLAGEGLNLALSKLELSWEHTQQQLTHCISEQQELRNHWHALFAQLGLSLNEFALPAPWRRASDGDKASINPGVNEAAYLEALESQLRSFIVKATEEQHKLSECITQLSGMQNQEATELKALQQAEAQAQRLVSARDVLSAEQCNITQGIEEQIRRINRLEEQQQMLIQNLNTECGQFGVTLPARESSASEYQHWLNELSANLQQWRLAQQQLILKQQQLEVLQQSSSSISQQLNKNRTQIETDKQQLMTIEAELKALNAERFDCFGDKDIEHEKDQAEINKQQAENVNAALVSKQLEASTLENTIKTRLDSLNEQLTHLVTSLTEHQQHWQNALDASPFSDEASFSAACLSQADRQALQTLKNELDTRLHQQQALAQQAKLGLEKLQQRGLAAEYQLSLAPALRIEHGELEQLQQQLTQELWQIERVLTEDSEQQAAQGSLVSQLEAAKQSYDDMAYLHALIGSQKGDKFRKFAQGLTLDHLVALANRQLGRLHGRYLLERKGSDALELQVIDTWQGDALRDTRTLSGGESFLVSLALALALSDLVSHKTSIDSLFLDEGFGTLDSETLDMALDALDNLNASGKMIGVISHIEAMKERIDVQIKVNKMNGLGISRLQSQYQYQAVLE</sequence>
<dbReference type="PANTHER" id="PTHR32114">
    <property type="entry name" value="ABC TRANSPORTER ABCH.3"/>
    <property type="match status" value="1"/>
</dbReference>
<dbReference type="RefSeq" id="WP_011496936.1">
    <property type="nucleotide sequence ID" value="NC_007954.1"/>
</dbReference>
<dbReference type="EMBL" id="CP000302">
    <property type="protein sequence ID" value="ABE55785.1"/>
    <property type="molecule type" value="Genomic_DNA"/>
</dbReference>
<evidence type="ECO:0000313" key="4">
    <source>
        <dbReference type="Proteomes" id="UP000001982"/>
    </source>
</evidence>
<dbReference type="PANTHER" id="PTHR32114:SF2">
    <property type="entry name" value="ABC TRANSPORTER ABCH.3"/>
    <property type="match status" value="1"/>
</dbReference>
<dbReference type="Pfam" id="PF13558">
    <property type="entry name" value="SbcC_Walker_B"/>
    <property type="match status" value="1"/>
</dbReference>
<dbReference type="KEGG" id="sdn:Sden_2505"/>
<dbReference type="AlphaFoldDB" id="Q12L91"/>
<evidence type="ECO:0000313" key="3">
    <source>
        <dbReference type="EMBL" id="ABE55785.1"/>
    </source>
</evidence>
<gene>
    <name evidence="3" type="ordered locus">Sden_2505</name>
</gene>
<feature type="coiled-coil region" evidence="1">
    <location>
        <begin position="759"/>
        <end position="807"/>
    </location>
</feature>
<feature type="coiled-coil region" evidence="1">
    <location>
        <begin position="252"/>
        <end position="333"/>
    </location>
</feature>